<evidence type="ECO:0000256" key="1">
    <source>
        <dbReference type="SAM" id="Phobius"/>
    </source>
</evidence>
<accession>A0ABV1N8M5</accession>
<keyword evidence="1" id="KW-0472">Membrane</keyword>
<sequence>MDQALENHRRQPGHLLATADAMESDSATATWLPGLARGIDWISKALILITVVMTLLLMMDELL</sequence>
<keyword evidence="1" id="KW-1133">Transmembrane helix</keyword>
<name>A0ABV1N8M5_9GAMM</name>
<comment type="caution">
    <text evidence="2">The sequence shown here is derived from an EMBL/GenBank/DDBJ whole genome shotgun (WGS) entry which is preliminary data.</text>
</comment>
<protein>
    <submittedName>
        <fullName evidence="2">Uncharacterized protein</fullName>
    </submittedName>
</protein>
<keyword evidence="3" id="KW-1185">Reference proteome</keyword>
<reference evidence="2 3" key="1">
    <citation type="submission" date="2024-05" db="EMBL/GenBank/DDBJ databases">
        <title>Halomonas sp. CS7 16S ribosomal RNA gene Genome sequencing and assembly.</title>
        <authorList>
            <person name="Yook S."/>
        </authorList>
    </citation>
    <scope>NUCLEOTIDE SEQUENCE [LARGE SCALE GENOMIC DNA]</scope>
    <source>
        <strain evidence="2 3">CS7</strain>
    </source>
</reference>
<evidence type="ECO:0000313" key="3">
    <source>
        <dbReference type="Proteomes" id="UP001472978"/>
    </source>
</evidence>
<dbReference type="RefSeq" id="WP_349759587.1">
    <property type="nucleotide sequence ID" value="NZ_JBEGCI010000016.1"/>
</dbReference>
<dbReference type="Proteomes" id="UP001472978">
    <property type="component" value="Unassembled WGS sequence"/>
</dbReference>
<gene>
    <name evidence="2" type="ORF">ABE957_15590</name>
</gene>
<dbReference type="EMBL" id="JBEGCI010000016">
    <property type="protein sequence ID" value="MEQ6890094.1"/>
    <property type="molecule type" value="Genomic_DNA"/>
</dbReference>
<evidence type="ECO:0000313" key="2">
    <source>
        <dbReference type="EMBL" id="MEQ6890094.1"/>
    </source>
</evidence>
<proteinExistence type="predicted"/>
<organism evidence="2 3">
    <name type="scientific">Halomonas pelophila</name>
    <dbReference type="NCBI Taxonomy" id="3151122"/>
    <lineage>
        <taxon>Bacteria</taxon>
        <taxon>Pseudomonadati</taxon>
        <taxon>Pseudomonadota</taxon>
        <taxon>Gammaproteobacteria</taxon>
        <taxon>Oceanospirillales</taxon>
        <taxon>Halomonadaceae</taxon>
        <taxon>Halomonas</taxon>
    </lineage>
</organism>
<feature type="transmembrane region" description="Helical" evidence="1">
    <location>
        <begin position="41"/>
        <end position="59"/>
    </location>
</feature>
<keyword evidence="1" id="KW-0812">Transmembrane</keyword>